<dbReference type="Pfam" id="PF13490">
    <property type="entry name" value="zf-HC2"/>
    <property type="match status" value="1"/>
</dbReference>
<protein>
    <submittedName>
        <fullName evidence="2">Mycothiol system anti-sigma-R factor</fullName>
    </submittedName>
</protein>
<comment type="caution">
    <text evidence="2">The sequence shown here is derived from an EMBL/GenBank/DDBJ whole genome shotgun (WGS) entry which is preliminary data.</text>
</comment>
<accession>A0A2V1K9X4</accession>
<keyword evidence="3" id="KW-1185">Reference proteome</keyword>
<feature type="domain" description="Putative zinc-finger" evidence="1">
    <location>
        <begin position="10"/>
        <end position="43"/>
    </location>
</feature>
<dbReference type="OrthoDB" id="3267840at2"/>
<evidence type="ECO:0000313" key="3">
    <source>
        <dbReference type="Proteomes" id="UP000245283"/>
    </source>
</evidence>
<dbReference type="EMBL" id="QETB01000004">
    <property type="protein sequence ID" value="PWF26244.1"/>
    <property type="molecule type" value="Genomic_DNA"/>
</dbReference>
<organism evidence="2 3">
    <name type="scientific">Ancrocorticia populi</name>
    <dbReference type="NCBI Taxonomy" id="2175228"/>
    <lineage>
        <taxon>Bacteria</taxon>
        <taxon>Bacillati</taxon>
        <taxon>Actinomycetota</taxon>
        <taxon>Actinomycetes</taxon>
        <taxon>Actinomycetales</taxon>
        <taxon>Actinomycetaceae</taxon>
        <taxon>Ancrocorticia</taxon>
    </lineage>
</organism>
<dbReference type="AlphaFoldDB" id="A0A2V1K9X4"/>
<dbReference type="NCBIfam" id="TIGR03988">
    <property type="entry name" value="antisig_RsrA"/>
    <property type="match status" value="1"/>
</dbReference>
<sequence>MKDSAAECTCSEVADHLFELLDAQMPKEQAARLRSHAETCPHCNELAEAEVHVRTIVKRSCCESAPSTLRERISRQITVFKMTTN</sequence>
<evidence type="ECO:0000313" key="2">
    <source>
        <dbReference type="EMBL" id="PWF26244.1"/>
    </source>
</evidence>
<evidence type="ECO:0000259" key="1">
    <source>
        <dbReference type="Pfam" id="PF13490"/>
    </source>
</evidence>
<name>A0A2V1K9X4_9ACTO</name>
<dbReference type="Proteomes" id="UP000245283">
    <property type="component" value="Unassembled WGS sequence"/>
</dbReference>
<dbReference type="InterPro" id="IPR024020">
    <property type="entry name" value="Anit_sigma_mycothiol_RsrA"/>
</dbReference>
<proteinExistence type="predicted"/>
<dbReference type="InterPro" id="IPR027383">
    <property type="entry name" value="Znf_put"/>
</dbReference>
<gene>
    <name evidence="2" type="primary">rsrA</name>
    <name evidence="2" type="ORF">DD236_07200</name>
</gene>
<reference evidence="3" key="1">
    <citation type="submission" date="2018-05" db="EMBL/GenBank/DDBJ databases">
        <authorList>
            <person name="Li Y."/>
        </authorList>
    </citation>
    <scope>NUCLEOTIDE SEQUENCE [LARGE SCALE GENOMIC DNA]</scope>
    <source>
        <strain evidence="3">sk1b4</strain>
    </source>
</reference>